<dbReference type="AlphaFoldDB" id="A0AAV3YW10"/>
<protein>
    <submittedName>
        <fullName evidence="2">Uncharacterized protein</fullName>
    </submittedName>
</protein>
<comment type="caution">
    <text evidence="2">The sequence shown here is derived from an EMBL/GenBank/DDBJ whole genome shotgun (WGS) entry which is preliminary data.</text>
</comment>
<sequence>KNEASSCKEENLDWREEKVIRHTIEKEEKEVTGADNENAAQMYQSAVDFPSQDYPEPKKGYPKIPDPPPVPSPRITPRLNLMKRKKTVKEAIRAKSENATNKYQSAVDTGGYNDCCYSESLNPFPISAMIASPIPWPLEELRQRTNFSAKAVTDQRAPWIWDIQLLPGDRLLVADSETKSIKLFNSQ</sequence>
<accession>A0AAV3YW10</accession>
<feature type="compositionally biased region" description="Pro residues" evidence="1">
    <location>
        <begin position="64"/>
        <end position="74"/>
    </location>
</feature>
<gene>
    <name evidence="2" type="ORF">PoB_001309800</name>
</gene>
<proteinExistence type="predicted"/>
<name>A0AAV3YW10_9GAST</name>
<dbReference type="EMBL" id="BLXT01001552">
    <property type="protein sequence ID" value="GFN86592.1"/>
    <property type="molecule type" value="Genomic_DNA"/>
</dbReference>
<feature type="region of interest" description="Disordered" evidence="1">
    <location>
        <begin position="49"/>
        <end position="76"/>
    </location>
</feature>
<feature type="non-terminal residue" evidence="2">
    <location>
        <position position="1"/>
    </location>
</feature>
<evidence type="ECO:0000313" key="3">
    <source>
        <dbReference type="Proteomes" id="UP000735302"/>
    </source>
</evidence>
<evidence type="ECO:0000313" key="2">
    <source>
        <dbReference type="EMBL" id="GFN86592.1"/>
    </source>
</evidence>
<reference evidence="2 3" key="1">
    <citation type="journal article" date="2021" name="Elife">
        <title>Chloroplast acquisition without the gene transfer in kleptoplastic sea slugs, Plakobranchus ocellatus.</title>
        <authorList>
            <person name="Maeda T."/>
            <person name="Takahashi S."/>
            <person name="Yoshida T."/>
            <person name="Shimamura S."/>
            <person name="Takaki Y."/>
            <person name="Nagai Y."/>
            <person name="Toyoda A."/>
            <person name="Suzuki Y."/>
            <person name="Arimoto A."/>
            <person name="Ishii H."/>
            <person name="Satoh N."/>
            <person name="Nishiyama T."/>
            <person name="Hasebe M."/>
            <person name="Maruyama T."/>
            <person name="Minagawa J."/>
            <person name="Obokata J."/>
            <person name="Shigenobu S."/>
        </authorList>
    </citation>
    <scope>NUCLEOTIDE SEQUENCE [LARGE SCALE GENOMIC DNA]</scope>
</reference>
<organism evidence="2 3">
    <name type="scientific">Plakobranchus ocellatus</name>
    <dbReference type="NCBI Taxonomy" id="259542"/>
    <lineage>
        <taxon>Eukaryota</taxon>
        <taxon>Metazoa</taxon>
        <taxon>Spiralia</taxon>
        <taxon>Lophotrochozoa</taxon>
        <taxon>Mollusca</taxon>
        <taxon>Gastropoda</taxon>
        <taxon>Heterobranchia</taxon>
        <taxon>Euthyneura</taxon>
        <taxon>Panpulmonata</taxon>
        <taxon>Sacoglossa</taxon>
        <taxon>Placobranchoidea</taxon>
        <taxon>Plakobranchidae</taxon>
        <taxon>Plakobranchus</taxon>
    </lineage>
</organism>
<dbReference type="Proteomes" id="UP000735302">
    <property type="component" value="Unassembled WGS sequence"/>
</dbReference>
<evidence type="ECO:0000256" key="1">
    <source>
        <dbReference type="SAM" id="MobiDB-lite"/>
    </source>
</evidence>
<keyword evidence="3" id="KW-1185">Reference proteome</keyword>
<feature type="non-terminal residue" evidence="2">
    <location>
        <position position="187"/>
    </location>
</feature>